<comment type="caution">
    <text evidence="2">The sequence shown here is derived from an EMBL/GenBank/DDBJ whole genome shotgun (WGS) entry which is preliminary data.</text>
</comment>
<gene>
    <name evidence="2" type="ORF">SNEC2469_LOCUS13858</name>
</gene>
<keyword evidence="3" id="KW-1185">Reference proteome</keyword>
<dbReference type="EMBL" id="CAJNJA010022164">
    <property type="protein sequence ID" value="CAE7487684.1"/>
    <property type="molecule type" value="Genomic_DNA"/>
</dbReference>
<protein>
    <submittedName>
        <fullName evidence="2">Uncharacterized protein</fullName>
    </submittedName>
</protein>
<name>A0A812SSK8_9DINO</name>
<dbReference type="OrthoDB" id="407462at2759"/>
<dbReference type="AlphaFoldDB" id="A0A812SSK8"/>
<dbReference type="Proteomes" id="UP000601435">
    <property type="component" value="Unassembled WGS sequence"/>
</dbReference>
<feature type="region of interest" description="Disordered" evidence="1">
    <location>
        <begin position="96"/>
        <end position="132"/>
    </location>
</feature>
<organism evidence="2 3">
    <name type="scientific">Symbiodinium necroappetens</name>
    <dbReference type="NCBI Taxonomy" id="1628268"/>
    <lineage>
        <taxon>Eukaryota</taxon>
        <taxon>Sar</taxon>
        <taxon>Alveolata</taxon>
        <taxon>Dinophyceae</taxon>
        <taxon>Suessiales</taxon>
        <taxon>Symbiodiniaceae</taxon>
        <taxon>Symbiodinium</taxon>
    </lineage>
</organism>
<reference evidence="2" key="1">
    <citation type="submission" date="2021-02" db="EMBL/GenBank/DDBJ databases">
        <authorList>
            <person name="Dougan E. K."/>
            <person name="Rhodes N."/>
            <person name="Thang M."/>
            <person name="Chan C."/>
        </authorList>
    </citation>
    <scope>NUCLEOTIDE SEQUENCE</scope>
</reference>
<proteinExistence type="predicted"/>
<sequence>MQRLCSKSFGDGEGASIRLPMAFSSFGTWFARLCNCKRPLHEAAAYTPKKCVPDTTGNPRCQATKPSQVQEAVYIDKMTTVPADLYKKMVVAGSRARARGQHSLKAKPRTSDPKQSSRTFEPSLVRNKSYYG</sequence>
<accession>A0A812SSK8</accession>
<feature type="compositionally biased region" description="Basic residues" evidence="1">
    <location>
        <begin position="96"/>
        <end position="108"/>
    </location>
</feature>
<evidence type="ECO:0000256" key="1">
    <source>
        <dbReference type="SAM" id="MobiDB-lite"/>
    </source>
</evidence>
<evidence type="ECO:0000313" key="3">
    <source>
        <dbReference type="Proteomes" id="UP000601435"/>
    </source>
</evidence>
<evidence type="ECO:0000313" key="2">
    <source>
        <dbReference type="EMBL" id="CAE7487684.1"/>
    </source>
</evidence>